<reference evidence="6" key="2">
    <citation type="journal article" date="2015" name="Data Brief">
        <title>Shoot transcriptome of the giant reed, Arundo donax.</title>
        <authorList>
            <person name="Barrero R.A."/>
            <person name="Guerrero F.D."/>
            <person name="Moolhuijzen P."/>
            <person name="Goolsby J.A."/>
            <person name="Tidwell J."/>
            <person name="Bellgard S.E."/>
            <person name="Bellgard M.I."/>
        </authorList>
    </citation>
    <scope>NUCLEOTIDE SEQUENCE</scope>
    <source>
        <tissue evidence="6">Shoot tissue taken approximately 20 cm above the soil surface</tissue>
    </source>
</reference>
<organism evidence="6">
    <name type="scientific">Arundo donax</name>
    <name type="common">Giant reed</name>
    <name type="synonym">Donax arundinaceus</name>
    <dbReference type="NCBI Taxonomy" id="35708"/>
    <lineage>
        <taxon>Eukaryota</taxon>
        <taxon>Viridiplantae</taxon>
        <taxon>Streptophyta</taxon>
        <taxon>Embryophyta</taxon>
        <taxon>Tracheophyta</taxon>
        <taxon>Spermatophyta</taxon>
        <taxon>Magnoliopsida</taxon>
        <taxon>Liliopsida</taxon>
        <taxon>Poales</taxon>
        <taxon>Poaceae</taxon>
        <taxon>PACMAD clade</taxon>
        <taxon>Arundinoideae</taxon>
        <taxon>Arundineae</taxon>
        <taxon>Arundo</taxon>
    </lineage>
</organism>
<dbReference type="GO" id="GO:0005886">
    <property type="term" value="C:plasma membrane"/>
    <property type="evidence" value="ECO:0007669"/>
    <property type="project" value="TreeGrafter"/>
</dbReference>
<evidence type="ECO:0000256" key="4">
    <source>
        <dbReference type="ARBA" id="ARBA00023136"/>
    </source>
</evidence>
<sequence length="65" mass="6548">MVPGAVGAQLSFLLPTGSPGNVVGFSTGYISIKDMVITGMPLKVVGIAALTILLPTLGTLVFGMN</sequence>
<dbReference type="EMBL" id="GBRH01168423">
    <property type="protein sequence ID" value="JAE29473.1"/>
    <property type="molecule type" value="Transcribed_RNA"/>
</dbReference>
<evidence type="ECO:0000256" key="1">
    <source>
        <dbReference type="ARBA" id="ARBA00004141"/>
    </source>
</evidence>
<evidence type="ECO:0000313" key="6">
    <source>
        <dbReference type="EMBL" id="JAE29473.1"/>
    </source>
</evidence>
<keyword evidence="2 5" id="KW-0812">Transmembrane</keyword>
<evidence type="ECO:0000256" key="3">
    <source>
        <dbReference type="ARBA" id="ARBA00022989"/>
    </source>
</evidence>
<comment type="subcellular location">
    <subcellularLocation>
        <location evidence="1">Membrane</location>
        <topology evidence="1">Multi-pass membrane protein</topology>
    </subcellularLocation>
</comment>
<keyword evidence="4 5" id="KW-0472">Membrane</keyword>
<proteinExistence type="predicted"/>
<reference evidence="6" key="1">
    <citation type="submission" date="2014-09" db="EMBL/GenBank/DDBJ databases">
        <authorList>
            <person name="Magalhaes I.L.F."/>
            <person name="Oliveira U."/>
            <person name="Santos F.R."/>
            <person name="Vidigal T.H.D.A."/>
            <person name="Brescovit A.D."/>
            <person name="Santos A.J."/>
        </authorList>
    </citation>
    <scope>NUCLEOTIDE SEQUENCE</scope>
    <source>
        <tissue evidence="6">Shoot tissue taken approximately 20 cm above the soil surface</tissue>
    </source>
</reference>
<keyword evidence="3 5" id="KW-1133">Transmembrane helix</keyword>
<evidence type="ECO:0000256" key="2">
    <source>
        <dbReference type="ARBA" id="ARBA00022692"/>
    </source>
</evidence>
<dbReference type="GO" id="GO:0022857">
    <property type="term" value="F:transmembrane transporter activity"/>
    <property type="evidence" value="ECO:0007669"/>
    <property type="project" value="UniProtKB-ARBA"/>
</dbReference>
<feature type="transmembrane region" description="Helical" evidence="5">
    <location>
        <begin position="44"/>
        <end position="64"/>
    </location>
</feature>
<dbReference type="PANTHER" id="PTHR10283:SF82">
    <property type="entry name" value="SOLUTE CARRIER FAMILY 13 MEMBER 2"/>
    <property type="match status" value="1"/>
</dbReference>
<protein>
    <submittedName>
        <fullName evidence="6">Uncharacterized protein</fullName>
    </submittedName>
</protein>
<dbReference type="AlphaFoldDB" id="A0A0A9H9A4"/>
<dbReference type="PANTHER" id="PTHR10283">
    <property type="entry name" value="SOLUTE CARRIER FAMILY 13 MEMBER"/>
    <property type="match status" value="1"/>
</dbReference>
<evidence type="ECO:0000256" key="5">
    <source>
        <dbReference type="SAM" id="Phobius"/>
    </source>
</evidence>
<accession>A0A0A9H9A4</accession>
<name>A0A0A9H9A4_ARUDO</name>